<comment type="subunit">
    <text evidence="1">The main subunits of complex b-c1 are: cytochrome b, cytochrome c1 and the Rieske protein.</text>
</comment>
<dbReference type="InterPro" id="IPR003813">
    <property type="entry name" value="MvhD/FlpD"/>
</dbReference>
<dbReference type="Proteomes" id="UP000281647">
    <property type="component" value="Unassembled WGS sequence"/>
</dbReference>
<dbReference type="GO" id="GO:0051536">
    <property type="term" value="F:iron-sulfur cluster binding"/>
    <property type="evidence" value="ECO:0007669"/>
    <property type="project" value="UniProtKB-KW"/>
</dbReference>
<dbReference type="GO" id="GO:0046872">
    <property type="term" value="F:metal ion binding"/>
    <property type="evidence" value="ECO:0007669"/>
    <property type="project" value="UniProtKB-KW"/>
</dbReference>
<sequence>MAGVGGRRRTNDWPVLRHAKKGLRRIFDLSERGAERLFSPVLNPLAQLGALSFFLFWVVAVSGIYLFIFFDTGIVDAYSSVEWISGQHWYHAGVMRSFHRYASDLMVVSVAIHLLREFSLDRYRGTRWFSWVTGIPLIWFLYISGITGYWLVWDMLAQYVAVVSAKLLDVFPVFGEPLARNFLTPQHLSSRFFSLLVFLHIAVPLILLLGMWIHTQRISRPKVNPPRLLAALMLSALLGVSLWKPTLSQGPADLTHVPAEVGLDWLFLPLYPLAEAWGEWSLWGLLVGVSVMLAAMPWLPPFRRAPVAKVDLPNCNGCNRCVEDCPYEAIRLVPRTDGEPFPHQAEVNANLCVSCGICMGACPSSTPFRRQQDLKTGIDLTGQPLRDVRESVVAASAELKGTRRVLVLACEHGAGGGDLGGVVTFPCVAMVPPSLIDFILSKDLAEGVVAAGCSESTCYNRLGGEWTKQRFAGERDPYLRKRVERERLATIWASPFESRRYEAEKAAFAARLETLEKAAQRAATEGESDTRLEVEA</sequence>
<evidence type="ECO:0000259" key="8">
    <source>
        <dbReference type="PROSITE" id="PS51002"/>
    </source>
</evidence>
<keyword evidence="2" id="KW-0479">Metal-binding</keyword>
<keyword evidence="11" id="KW-1185">Reference proteome</keyword>
<dbReference type="Gene3D" id="1.20.810.10">
    <property type="entry name" value="Cytochrome Bc1 Complex, Chain C"/>
    <property type="match status" value="1"/>
</dbReference>
<keyword evidence="7" id="KW-1133">Transmembrane helix</keyword>
<dbReference type="AlphaFoldDB" id="A0A432UZ47"/>
<dbReference type="Gene3D" id="3.30.70.20">
    <property type="match status" value="1"/>
</dbReference>
<gene>
    <name evidence="10" type="ORF">EET67_24710</name>
</gene>
<feature type="transmembrane region" description="Helical" evidence="7">
    <location>
        <begin position="280"/>
        <end position="299"/>
    </location>
</feature>
<evidence type="ECO:0000256" key="3">
    <source>
        <dbReference type="ARBA" id="ARBA00023002"/>
    </source>
</evidence>
<feature type="coiled-coil region" evidence="6">
    <location>
        <begin position="498"/>
        <end position="525"/>
    </location>
</feature>
<dbReference type="InterPro" id="IPR005797">
    <property type="entry name" value="Cyt_b/b6_N"/>
</dbReference>
<feature type="domain" description="4Fe-4S ferredoxin-type" evidence="9">
    <location>
        <begin position="343"/>
        <end position="372"/>
    </location>
</feature>
<dbReference type="SUPFAM" id="SSF81342">
    <property type="entry name" value="Transmembrane di-heme cytochromes"/>
    <property type="match status" value="1"/>
</dbReference>
<dbReference type="InterPro" id="IPR016174">
    <property type="entry name" value="Di-haem_cyt_TM"/>
</dbReference>
<dbReference type="PROSITE" id="PS51002">
    <property type="entry name" value="CYTB_NTER"/>
    <property type="match status" value="1"/>
</dbReference>
<protein>
    <submittedName>
        <fullName evidence="10">4Fe-4S dicluster domain-containing protein</fullName>
    </submittedName>
</protein>
<evidence type="ECO:0000259" key="9">
    <source>
        <dbReference type="PROSITE" id="PS51379"/>
    </source>
</evidence>
<evidence type="ECO:0000313" key="11">
    <source>
        <dbReference type="Proteomes" id="UP000281647"/>
    </source>
</evidence>
<dbReference type="PANTHER" id="PTHR19271:SF16">
    <property type="entry name" value="CYTOCHROME B"/>
    <property type="match status" value="1"/>
</dbReference>
<dbReference type="PROSITE" id="PS00198">
    <property type="entry name" value="4FE4S_FER_1"/>
    <property type="match status" value="2"/>
</dbReference>
<evidence type="ECO:0000256" key="4">
    <source>
        <dbReference type="ARBA" id="ARBA00023004"/>
    </source>
</evidence>
<evidence type="ECO:0000256" key="7">
    <source>
        <dbReference type="SAM" id="Phobius"/>
    </source>
</evidence>
<keyword evidence="3" id="KW-0560">Oxidoreductase</keyword>
<dbReference type="InterPro" id="IPR017900">
    <property type="entry name" value="4Fe4S_Fe_S_CS"/>
</dbReference>
<dbReference type="GO" id="GO:0009055">
    <property type="term" value="F:electron transfer activity"/>
    <property type="evidence" value="ECO:0007669"/>
    <property type="project" value="InterPro"/>
</dbReference>
<reference evidence="10 11" key="1">
    <citation type="submission" date="2018-11" db="EMBL/GenBank/DDBJ databases">
        <title>Pseudaminobacter arsenicus sp. nov., an arsenic-resistant bacterium isolated from arsenic-rich aquifers.</title>
        <authorList>
            <person name="Mu Y."/>
        </authorList>
    </citation>
    <scope>NUCLEOTIDE SEQUENCE [LARGE SCALE GENOMIC DNA]</scope>
    <source>
        <strain evidence="10 11">CB3</strain>
    </source>
</reference>
<evidence type="ECO:0000256" key="6">
    <source>
        <dbReference type="SAM" id="Coils"/>
    </source>
</evidence>
<dbReference type="OrthoDB" id="9800445at2"/>
<dbReference type="Pfam" id="PF12838">
    <property type="entry name" value="Fer4_7"/>
    <property type="match status" value="1"/>
</dbReference>
<comment type="caution">
    <text evidence="10">The sequence shown here is derived from an EMBL/GenBank/DDBJ whole genome shotgun (WGS) entry which is preliminary data.</text>
</comment>
<dbReference type="EMBL" id="RKST01000064">
    <property type="protein sequence ID" value="RUM95189.1"/>
    <property type="molecule type" value="Genomic_DNA"/>
</dbReference>
<feature type="domain" description="4Fe-4S ferredoxin-type" evidence="9">
    <location>
        <begin position="306"/>
        <end position="335"/>
    </location>
</feature>
<evidence type="ECO:0000256" key="5">
    <source>
        <dbReference type="ARBA" id="ARBA00023014"/>
    </source>
</evidence>
<dbReference type="Pfam" id="PF02662">
    <property type="entry name" value="FlpD"/>
    <property type="match status" value="1"/>
</dbReference>
<dbReference type="Pfam" id="PF00033">
    <property type="entry name" value="Cytochrome_B"/>
    <property type="match status" value="1"/>
</dbReference>
<dbReference type="GO" id="GO:0016491">
    <property type="term" value="F:oxidoreductase activity"/>
    <property type="evidence" value="ECO:0007669"/>
    <property type="project" value="UniProtKB-KW"/>
</dbReference>
<dbReference type="PANTHER" id="PTHR19271">
    <property type="entry name" value="CYTOCHROME B"/>
    <property type="match status" value="1"/>
</dbReference>
<keyword evidence="5" id="KW-0411">Iron-sulfur</keyword>
<keyword evidence="7" id="KW-0812">Transmembrane</keyword>
<organism evidence="10 11">
    <name type="scientific">Borborobacter arsenicus</name>
    <dbReference type="NCBI Taxonomy" id="1851146"/>
    <lineage>
        <taxon>Bacteria</taxon>
        <taxon>Pseudomonadati</taxon>
        <taxon>Pseudomonadota</taxon>
        <taxon>Alphaproteobacteria</taxon>
        <taxon>Hyphomicrobiales</taxon>
        <taxon>Phyllobacteriaceae</taxon>
        <taxon>Borborobacter</taxon>
    </lineage>
</organism>
<evidence type="ECO:0000256" key="1">
    <source>
        <dbReference type="ARBA" id="ARBA00011649"/>
    </source>
</evidence>
<feature type="transmembrane region" description="Helical" evidence="7">
    <location>
        <begin position="128"/>
        <end position="152"/>
    </location>
</feature>
<feature type="transmembrane region" description="Helical" evidence="7">
    <location>
        <begin position="225"/>
        <end position="243"/>
    </location>
</feature>
<dbReference type="PROSITE" id="PS51379">
    <property type="entry name" value="4FE4S_FER_2"/>
    <property type="match status" value="2"/>
</dbReference>
<accession>A0A432UZ47</accession>
<feature type="domain" description="Cytochrome b/b6 N-terminal region profile" evidence="8">
    <location>
        <begin position="10"/>
        <end position="227"/>
    </location>
</feature>
<proteinExistence type="predicted"/>
<dbReference type="SUPFAM" id="SSF54862">
    <property type="entry name" value="4Fe-4S ferredoxins"/>
    <property type="match status" value="1"/>
</dbReference>
<evidence type="ECO:0000313" key="10">
    <source>
        <dbReference type="EMBL" id="RUM95189.1"/>
    </source>
</evidence>
<keyword evidence="4" id="KW-0408">Iron</keyword>
<feature type="transmembrane region" description="Helical" evidence="7">
    <location>
        <begin position="192"/>
        <end position="213"/>
    </location>
</feature>
<dbReference type="InterPro" id="IPR017896">
    <property type="entry name" value="4Fe4S_Fe-S-bd"/>
</dbReference>
<name>A0A432UZ47_9HYPH</name>
<feature type="transmembrane region" description="Helical" evidence="7">
    <location>
        <begin position="45"/>
        <end position="70"/>
    </location>
</feature>
<keyword evidence="6" id="KW-0175">Coiled coil</keyword>
<dbReference type="InterPro" id="IPR027387">
    <property type="entry name" value="Cytb/b6-like_sf"/>
</dbReference>
<keyword evidence="7" id="KW-0472">Membrane</keyword>
<feature type="transmembrane region" description="Helical" evidence="7">
    <location>
        <begin position="98"/>
        <end position="116"/>
    </location>
</feature>
<dbReference type="GO" id="GO:0022904">
    <property type="term" value="P:respiratory electron transport chain"/>
    <property type="evidence" value="ECO:0007669"/>
    <property type="project" value="InterPro"/>
</dbReference>
<evidence type="ECO:0000256" key="2">
    <source>
        <dbReference type="ARBA" id="ARBA00022723"/>
    </source>
</evidence>
<dbReference type="GO" id="GO:0016020">
    <property type="term" value="C:membrane"/>
    <property type="evidence" value="ECO:0007669"/>
    <property type="project" value="InterPro"/>
</dbReference>